<dbReference type="InterPro" id="IPR011604">
    <property type="entry name" value="PDDEXK-like_dom_sf"/>
</dbReference>
<reference evidence="2" key="1">
    <citation type="submission" date="2018-05" db="EMBL/GenBank/DDBJ databases">
        <authorList>
            <person name="Lanie J.A."/>
            <person name="Ng W.-L."/>
            <person name="Kazmierczak K.M."/>
            <person name="Andrzejewski T.M."/>
            <person name="Davidsen T.M."/>
            <person name="Wayne K.J."/>
            <person name="Tettelin H."/>
            <person name="Glass J.I."/>
            <person name="Rusch D."/>
            <person name="Podicherti R."/>
            <person name="Tsui H.-C.T."/>
            <person name="Winkler M.E."/>
        </authorList>
    </citation>
    <scope>NUCLEOTIDE SEQUENCE</scope>
</reference>
<dbReference type="SUPFAM" id="SSF52980">
    <property type="entry name" value="Restriction endonuclease-like"/>
    <property type="match status" value="1"/>
</dbReference>
<sequence length="1058" mass="117779">MVAHEHMSVTSGSSIPHLIQALASEADRNPIARKLIVVSTFGMGRELLRRLSLERIGWVGFEITTPHTLALQLARQGLDRESLRTLDAFEQQSVLDEALDLSISSGDGALGNLSEGVGLREKVYGAVSALRMAGIEASALESARLTTLSKRLFLLQMLKHYERLLYERRQADSALIFQLALDALETEGNQLPSLLGADRLVLTPGLTTRGLTGRLLAGLQTRGASVLETDPVVGIDTPDGILWNRHTDPEPYSYLHAPAALPADVTSPEVEIFRAASITDELREVLRRIVERGLRWDEVEIIASEPAKYGSALHSVSTQLGIPVTYAVGLPIERTRTGRVVKAYLDWIEEGFQADLIRRLLEAGDLRPRQARDGLSALDLARRFRSLRIGWGRERYFTQLRSAIEGIDWLRPRRLESEQDFEQRCKKIRNELEALRGILFPPLKATPRVPDRFGQDGKPISPAELAQGLRSFLRRVPIVEGPDSSAHKEIDEFLERIEATLQRRTNFRAAVTILRRRLRVHVQAYGVGVSENSGESRTTASSGGHLHLSDLEHGGFTGRRAVFFVGADTEHLPGKITQDPVLVDGDRRILGAGLPTSTELLRERVFSLAALIARLKCAHLTMSYTAWDAVQSQVVGPSTTLLQLLRLSQSDAHLTFQDLDQALGYIICRVPKSGRPLLDVDDIWLSELGSGEVMRRGEQSVLEAFPGLNAGVTKERDRGGEPGYVHGAIVPRPSTLDPRRNEDIVLSPSRLEGLGTCPLRYLYSSVLRLIPPDDYEFNPDRWLDPRRKGRLLHEVFEHTLSKAKESNLAHSDRAFEELALERLHFEVEQAKKEVPAPGEDAVSRELTGLEDDVRSFVRMVRKEGAPWEELEFGFGMGGETPVSIEVEGGSIQLRGMIDRLDCPGGDLELEGIRVIDYKTGRNTRDFREGTGVFNGGRRLQLGLYALAVEERLSRPVETGEYHYPTRGGQNELFSFERNELEGIGSLVGHMLQGVAEGRFIPTQDKEDCSYCDYSAVCRVEKSDYGAVISSPLAEWSEKHLEHPALTPLKEVREFEDEG</sequence>
<gene>
    <name evidence="2" type="ORF">METZ01_LOCUS42794</name>
</gene>
<name>A0A381RE32_9ZZZZ</name>
<dbReference type="InterPro" id="IPR038726">
    <property type="entry name" value="PDDEXK_AddAB-type"/>
</dbReference>
<dbReference type="InterPro" id="IPR027417">
    <property type="entry name" value="P-loop_NTPase"/>
</dbReference>
<accession>A0A381RE32</accession>
<feature type="domain" description="PD-(D/E)XK endonuclease-like" evidence="1">
    <location>
        <begin position="746"/>
        <end position="1018"/>
    </location>
</feature>
<dbReference type="EMBL" id="UINC01001852">
    <property type="protein sequence ID" value="SUZ89940.1"/>
    <property type="molecule type" value="Genomic_DNA"/>
</dbReference>
<organism evidence="2">
    <name type="scientific">marine metagenome</name>
    <dbReference type="NCBI Taxonomy" id="408172"/>
    <lineage>
        <taxon>unclassified sequences</taxon>
        <taxon>metagenomes</taxon>
        <taxon>ecological metagenomes</taxon>
    </lineage>
</organism>
<proteinExistence type="predicted"/>
<dbReference type="AlphaFoldDB" id="A0A381RE32"/>
<dbReference type="InterPro" id="IPR011335">
    <property type="entry name" value="Restrct_endonuc-II-like"/>
</dbReference>
<protein>
    <recommendedName>
        <fullName evidence="1">PD-(D/E)XK endonuclease-like domain-containing protein</fullName>
    </recommendedName>
</protein>
<dbReference type="SUPFAM" id="SSF52540">
    <property type="entry name" value="P-loop containing nucleoside triphosphate hydrolases"/>
    <property type="match status" value="1"/>
</dbReference>
<evidence type="ECO:0000259" key="1">
    <source>
        <dbReference type="Pfam" id="PF12705"/>
    </source>
</evidence>
<evidence type="ECO:0000313" key="2">
    <source>
        <dbReference type="EMBL" id="SUZ89940.1"/>
    </source>
</evidence>
<dbReference type="Pfam" id="PF12705">
    <property type="entry name" value="PDDEXK_1"/>
    <property type="match status" value="1"/>
</dbReference>
<dbReference type="Gene3D" id="3.90.320.10">
    <property type="match status" value="1"/>
</dbReference>
<dbReference type="Gene3D" id="3.40.50.300">
    <property type="entry name" value="P-loop containing nucleotide triphosphate hydrolases"/>
    <property type="match status" value="1"/>
</dbReference>